<dbReference type="STRING" id="266265.Bxe_C0819"/>
<dbReference type="PANTHER" id="PTHR35936:SF17">
    <property type="entry name" value="ARGININE-BINDING EXTRACELLULAR PROTEIN ARTP"/>
    <property type="match status" value="1"/>
</dbReference>
<evidence type="ECO:0000256" key="1">
    <source>
        <dbReference type="ARBA" id="ARBA00022729"/>
    </source>
</evidence>
<sequence length="253" mass="27410">MAVPISRETAMKVTIAYIEEPPFGWTEADRIATGADIELAKVVLRAIGATMIDYRLTTFSELLPGVEAGRWDMNVPLFVTPERANLVAFSVPVWAMGDGFLVRAGNPKSLDSYASLARRGDARLGIIAGQVQHDSARASRVSEDQIEIFEHQADAIEAVRSGAIDAYASTALGNRILADRIGGSVFEAVEHKPGTNGKQHELPFGAFSFNRGNSDLRNAVNAQLRSYLGSPDHRARMAKFGVTSNEIDPVLAR</sequence>
<dbReference type="Pfam" id="PF00497">
    <property type="entry name" value="SBP_bac_3"/>
    <property type="match status" value="1"/>
</dbReference>
<gene>
    <name evidence="3" type="ORF">Bxe_C0819</name>
</gene>
<dbReference type="SUPFAM" id="SSF53850">
    <property type="entry name" value="Periplasmic binding protein-like II"/>
    <property type="match status" value="1"/>
</dbReference>
<dbReference type="SMART" id="SM00062">
    <property type="entry name" value="PBPb"/>
    <property type="match status" value="1"/>
</dbReference>
<accession>Q13GT8</accession>
<dbReference type="EMBL" id="CP000272">
    <property type="protein sequence ID" value="ABE36701.1"/>
    <property type="molecule type" value="Genomic_DNA"/>
</dbReference>
<dbReference type="InterPro" id="IPR001638">
    <property type="entry name" value="Solute-binding_3/MltF_N"/>
</dbReference>
<dbReference type="Gene3D" id="3.40.190.10">
    <property type="entry name" value="Periplasmic binding protein-like II"/>
    <property type="match status" value="2"/>
</dbReference>
<dbReference type="AlphaFoldDB" id="Q13GT8"/>
<evidence type="ECO:0000313" key="3">
    <source>
        <dbReference type="EMBL" id="ABE36701.1"/>
    </source>
</evidence>
<dbReference type="PANTHER" id="PTHR35936">
    <property type="entry name" value="MEMBRANE-BOUND LYTIC MUREIN TRANSGLYCOSYLASE F"/>
    <property type="match status" value="1"/>
</dbReference>
<keyword evidence="4" id="KW-1185">Reference proteome</keyword>
<organism evidence="3 4">
    <name type="scientific">Paraburkholderia xenovorans (strain LB400)</name>
    <dbReference type="NCBI Taxonomy" id="266265"/>
    <lineage>
        <taxon>Bacteria</taxon>
        <taxon>Pseudomonadati</taxon>
        <taxon>Pseudomonadota</taxon>
        <taxon>Betaproteobacteria</taxon>
        <taxon>Burkholderiales</taxon>
        <taxon>Burkholderiaceae</taxon>
        <taxon>Paraburkholderia</taxon>
    </lineage>
</organism>
<reference evidence="3 4" key="1">
    <citation type="journal article" date="2006" name="Proc. Natl. Acad. Sci. U.S.A.">
        <title>Burkholderia xenovorans LB400 harbors a multi-replicon, 9.73-Mbp genome shaped for versatility.</title>
        <authorList>
            <person name="Chain P.S."/>
            <person name="Denef V.J."/>
            <person name="Konstantinidis K.T."/>
            <person name="Vergez L.M."/>
            <person name="Agullo L."/>
            <person name="Reyes V.L."/>
            <person name="Hauser L."/>
            <person name="Cordova M."/>
            <person name="Gomez L."/>
            <person name="Gonzalez M."/>
            <person name="Land M."/>
            <person name="Lao V."/>
            <person name="Larimer F."/>
            <person name="LiPuma J.J."/>
            <person name="Mahenthiralingam E."/>
            <person name="Malfatti S.A."/>
            <person name="Marx C.J."/>
            <person name="Parnell J.J."/>
            <person name="Ramette A."/>
            <person name="Richardson P."/>
            <person name="Seeger M."/>
            <person name="Smith D."/>
            <person name="Spilker T."/>
            <person name="Sul W.J."/>
            <person name="Tsoi T.V."/>
            <person name="Ulrich L.E."/>
            <person name="Zhulin I.B."/>
            <person name="Tiedje J.M."/>
        </authorList>
    </citation>
    <scope>NUCLEOTIDE SEQUENCE [LARGE SCALE GENOMIC DNA]</scope>
    <source>
        <strain evidence="3 4">LB400</strain>
    </source>
</reference>
<dbReference type="KEGG" id="bxe:Bxe_C0819"/>
<keyword evidence="1" id="KW-0732">Signal</keyword>
<name>Q13GT8_PARXL</name>
<dbReference type="eggNOG" id="COG0834">
    <property type="taxonomic scope" value="Bacteria"/>
</dbReference>
<protein>
    <submittedName>
        <fullName evidence="3">Amino acid ABC transporter substrate-binding protein, PAAT family</fullName>
    </submittedName>
</protein>
<evidence type="ECO:0000259" key="2">
    <source>
        <dbReference type="SMART" id="SM00062"/>
    </source>
</evidence>
<feature type="domain" description="Solute-binding protein family 3/N-terminal" evidence="2">
    <location>
        <begin position="12"/>
        <end position="231"/>
    </location>
</feature>
<dbReference type="Proteomes" id="UP000001817">
    <property type="component" value="Chromosome 3"/>
</dbReference>
<proteinExistence type="predicted"/>
<evidence type="ECO:0000313" key="4">
    <source>
        <dbReference type="Proteomes" id="UP000001817"/>
    </source>
</evidence>